<gene>
    <name evidence="2" type="ORF">LTRI10_LOCUS593</name>
</gene>
<dbReference type="CDD" id="cd22160">
    <property type="entry name" value="F-box_AtFBL13-like"/>
    <property type="match status" value="1"/>
</dbReference>
<name>A0AAV2C8G5_9ROSI</name>
<reference evidence="2 3" key="1">
    <citation type="submission" date="2024-04" db="EMBL/GenBank/DDBJ databases">
        <authorList>
            <person name="Fracassetti M."/>
        </authorList>
    </citation>
    <scope>NUCLEOTIDE SEQUENCE [LARGE SCALE GENOMIC DNA]</scope>
</reference>
<protein>
    <recommendedName>
        <fullName evidence="1">F-box domain-containing protein</fullName>
    </recommendedName>
</protein>
<dbReference type="PANTHER" id="PTHR34223:SF51">
    <property type="entry name" value="OS06G0556300 PROTEIN"/>
    <property type="match status" value="1"/>
</dbReference>
<dbReference type="InterPro" id="IPR053781">
    <property type="entry name" value="F-box_AtFBL13-like"/>
</dbReference>
<accession>A0AAV2C8G5</accession>
<evidence type="ECO:0000313" key="2">
    <source>
        <dbReference type="EMBL" id="CAL1352635.1"/>
    </source>
</evidence>
<dbReference type="SUPFAM" id="SSF81383">
    <property type="entry name" value="F-box domain"/>
    <property type="match status" value="1"/>
</dbReference>
<dbReference type="Gene3D" id="3.80.10.10">
    <property type="entry name" value="Ribonuclease Inhibitor"/>
    <property type="match status" value="1"/>
</dbReference>
<evidence type="ECO:0000259" key="1">
    <source>
        <dbReference type="Pfam" id="PF00646"/>
    </source>
</evidence>
<dbReference type="InterPro" id="IPR032675">
    <property type="entry name" value="LRR_dom_sf"/>
</dbReference>
<dbReference type="InterPro" id="IPR001810">
    <property type="entry name" value="F-box_dom"/>
</dbReference>
<dbReference type="InterPro" id="IPR053197">
    <property type="entry name" value="F-box_SCFL_complex_component"/>
</dbReference>
<dbReference type="PANTHER" id="PTHR34223">
    <property type="entry name" value="OS11G0201299 PROTEIN"/>
    <property type="match status" value="1"/>
</dbReference>
<dbReference type="Proteomes" id="UP001497516">
    <property type="component" value="Chromosome 1"/>
</dbReference>
<dbReference type="Gene3D" id="1.20.1280.50">
    <property type="match status" value="1"/>
</dbReference>
<keyword evidence="3" id="KW-1185">Reference proteome</keyword>
<proteinExistence type="predicted"/>
<dbReference type="AlphaFoldDB" id="A0AAV2C8G5"/>
<feature type="domain" description="F-box" evidence="1">
    <location>
        <begin position="18"/>
        <end position="56"/>
    </location>
</feature>
<dbReference type="EMBL" id="OZ034813">
    <property type="protein sequence ID" value="CAL1352635.1"/>
    <property type="molecule type" value="Genomic_DNA"/>
</dbReference>
<sequence>MSRKRRLDDGAEAKDRVSDLSDDILYHILSSLDDTKLVVQTSVLSKRWRYLWKDVGVLNLNQNSFSAIQGGINFIRNFLRLRSEHATIDKVSFTSKYTRAENRDDNKPLEMVLGHAAGRTKHRESSLEALELVDCYRVDLDSISGCRMLTTLELRGCERMVSSRGHDNDPFANIPLLRCLKLLDCSLSSSSDRFKVSGLRLLRLEIRSSKWFSVSQVLAPKLESFCFTTHVSRTVKLPELNLPSLDRATVLMVSYPYGKKSQSTHVLKKNSQNT</sequence>
<dbReference type="SUPFAM" id="SSF52058">
    <property type="entry name" value="L domain-like"/>
    <property type="match status" value="1"/>
</dbReference>
<evidence type="ECO:0000313" key="3">
    <source>
        <dbReference type="Proteomes" id="UP001497516"/>
    </source>
</evidence>
<dbReference type="InterPro" id="IPR036047">
    <property type="entry name" value="F-box-like_dom_sf"/>
</dbReference>
<organism evidence="2 3">
    <name type="scientific">Linum trigynum</name>
    <dbReference type="NCBI Taxonomy" id="586398"/>
    <lineage>
        <taxon>Eukaryota</taxon>
        <taxon>Viridiplantae</taxon>
        <taxon>Streptophyta</taxon>
        <taxon>Embryophyta</taxon>
        <taxon>Tracheophyta</taxon>
        <taxon>Spermatophyta</taxon>
        <taxon>Magnoliopsida</taxon>
        <taxon>eudicotyledons</taxon>
        <taxon>Gunneridae</taxon>
        <taxon>Pentapetalae</taxon>
        <taxon>rosids</taxon>
        <taxon>fabids</taxon>
        <taxon>Malpighiales</taxon>
        <taxon>Linaceae</taxon>
        <taxon>Linum</taxon>
    </lineage>
</organism>
<dbReference type="Pfam" id="PF00646">
    <property type="entry name" value="F-box"/>
    <property type="match status" value="1"/>
</dbReference>